<dbReference type="EMBL" id="AVOT02009693">
    <property type="protein sequence ID" value="MBW0488617.1"/>
    <property type="molecule type" value="Genomic_DNA"/>
</dbReference>
<protein>
    <submittedName>
        <fullName evidence="2">Uncharacterized protein</fullName>
    </submittedName>
</protein>
<accession>A0A9Q3CRP1</accession>
<proteinExistence type="predicted"/>
<evidence type="ECO:0000313" key="2">
    <source>
        <dbReference type="EMBL" id="MBW0488617.1"/>
    </source>
</evidence>
<keyword evidence="3" id="KW-1185">Reference proteome</keyword>
<feature type="region of interest" description="Disordered" evidence="1">
    <location>
        <begin position="1"/>
        <end position="54"/>
    </location>
</feature>
<sequence length="95" mass="10936">MTPDFEEEGPVLSKSSKPAPELPKDSPKRPHKKNKGPKNNQLKGKEKANFHRPYPKWYRIPQLEPSAMDCVQHGKDSYGVHSQRTIKITRTFPEN</sequence>
<evidence type="ECO:0000256" key="1">
    <source>
        <dbReference type="SAM" id="MobiDB-lite"/>
    </source>
</evidence>
<name>A0A9Q3CRP1_9BASI</name>
<dbReference type="AlphaFoldDB" id="A0A9Q3CRP1"/>
<comment type="caution">
    <text evidence="2">The sequence shown here is derived from an EMBL/GenBank/DDBJ whole genome shotgun (WGS) entry which is preliminary data.</text>
</comment>
<dbReference type="Proteomes" id="UP000765509">
    <property type="component" value="Unassembled WGS sequence"/>
</dbReference>
<gene>
    <name evidence="2" type="ORF">O181_028332</name>
</gene>
<evidence type="ECO:0000313" key="3">
    <source>
        <dbReference type="Proteomes" id="UP000765509"/>
    </source>
</evidence>
<reference evidence="2" key="1">
    <citation type="submission" date="2021-03" db="EMBL/GenBank/DDBJ databases">
        <title>Draft genome sequence of rust myrtle Austropuccinia psidii MF-1, a brazilian biotype.</title>
        <authorList>
            <person name="Quecine M.C."/>
            <person name="Pachon D.M.R."/>
            <person name="Bonatelli M.L."/>
            <person name="Correr F.H."/>
            <person name="Franceschini L.M."/>
            <person name="Leite T.F."/>
            <person name="Margarido G.R.A."/>
            <person name="Almeida C.A."/>
            <person name="Ferrarezi J.A."/>
            <person name="Labate C.A."/>
        </authorList>
    </citation>
    <scope>NUCLEOTIDE SEQUENCE</scope>
    <source>
        <strain evidence="2">MF-1</strain>
    </source>
</reference>
<organism evidence="2 3">
    <name type="scientific">Austropuccinia psidii MF-1</name>
    <dbReference type="NCBI Taxonomy" id="1389203"/>
    <lineage>
        <taxon>Eukaryota</taxon>
        <taxon>Fungi</taxon>
        <taxon>Dikarya</taxon>
        <taxon>Basidiomycota</taxon>
        <taxon>Pucciniomycotina</taxon>
        <taxon>Pucciniomycetes</taxon>
        <taxon>Pucciniales</taxon>
        <taxon>Sphaerophragmiaceae</taxon>
        <taxon>Austropuccinia</taxon>
    </lineage>
</organism>